<protein>
    <submittedName>
        <fullName evidence="1">Uncharacterized protein</fullName>
    </submittedName>
</protein>
<gene>
    <name evidence="1" type="ORF">PFICI_15343</name>
</gene>
<dbReference type="HAMAP" id="MF_00775">
    <property type="entry name" value="UPF0311"/>
    <property type="match status" value="1"/>
</dbReference>
<dbReference type="OMA" id="TNEGYGR"/>
<dbReference type="RefSeq" id="XP_007842115.1">
    <property type="nucleotide sequence ID" value="XM_007843924.1"/>
</dbReference>
<dbReference type="eggNOG" id="ENOG502S4VQ">
    <property type="taxonomic scope" value="Eukaryota"/>
</dbReference>
<dbReference type="Pfam" id="PF11578">
    <property type="entry name" value="DUF3237"/>
    <property type="match status" value="1"/>
</dbReference>
<dbReference type="GeneID" id="19280356"/>
<dbReference type="KEGG" id="pfy:PFICI_15343"/>
<dbReference type="AlphaFoldDB" id="W3WJG8"/>
<dbReference type="OrthoDB" id="2544694at2759"/>
<sequence>MGSQELKYVFTLHVDLARPHEFGHTFSGMRRFIPITGGKVEGRLSGKILAGGGDWNAARPDGVVHVFAKYTIQADDGVLINITNEGYGRASQQVMEGVFGDDPASASTSSGANSDDKWYTKTFPRFEVASGKHDWLSKSCFVGDLLPPQIPNHVKIDIYQLL</sequence>
<dbReference type="STRING" id="1229662.W3WJG8"/>
<dbReference type="Gene3D" id="2.40.160.20">
    <property type="match status" value="1"/>
</dbReference>
<dbReference type="EMBL" id="KI912125">
    <property type="protein sequence ID" value="ETS72951.1"/>
    <property type="molecule type" value="Genomic_DNA"/>
</dbReference>
<organism evidence="1 2">
    <name type="scientific">Pestalotiopsis fici (strain W106-1 / CGMCC3.15140)</name>
    <dbReference type="NCBI Taxonomy" id="1229662"/>
    <lineage>
        <taxon>Eukaryota</taxon>
        <taxon>Fungi</taxon>
        <taxon>Dikarya</taxon>
        <taxon>Ascomycota</taxon>
        <taxon>Pezizomycotina</taxon>
        <taxon>Sordariomycetes</taxon>
        <taxon>Xylariomycetidae</taxon>
        <taxon>Amphisphaeriales</taxon>
        <taxon>Sporocadaceae</taxon>
        <taxon>Pestalotiopsis</taxon>
    </lineage>
</organism>
<dbReference type="InParanoid" id="W3WJG8"/>
<dbReference type="PANTHER" id="PTHR37315:SF1">
    <property type="entry name" value="UPF0311 PROTEIN BLR7842"/>
    <property type="match status" value="1"/>
</dbReference>
<evidence type="ECO:0000313" key="2">
    <source>
        <dbReference type="Proteomes" id="UP000030651"/>
    </source>
</evidence>
<dbReference type="InterPro" id="IPR020915">
    <property type="entry name" value="UPF0311"/>
</dbReference>
<proteinExistence type="inferred from homology"/>
<evidence type="ECO:0000313" key="1">
    <source>
        <dbReference type="EMBL" id="ETS72951.1"/>
    </source>
</evidence>
<name>W3WJG8_PESFW</name>
<keyword evidence="2" id="KW-1185">Reference proteome</keyword>
<dbReference type="HOGENOM" id="CLU_096872_4_1_1"/>
<dbReference type="PANTHER" id="PTHR37315">
    <property type="entry name" value="UPF0311 PROTEIN BLR7842"/>
    <property type="match status" value="1"/>
</dbReference>
<accession>W3WJG8</accession>
<dbReference type="Proteomes" id="UP000030651">
    <property type="component" value="Unassembled WGS sequence"/>
</dbReference>
<reference evidence="2" key="1">
    <citation type="journal article" date="2015" name="BMC Genomics">
        <title>Genomic and transcriptomic analysis of the endophytic fungus Pestalotiopsis fici reveals its lifestyle and high potential for synthesis of natural products.</title>
        <authorList>
            <person name="Wang X."/>
            <person name="Zhang X."/>
            <person name="Liu L."/>
            <person name="Xiang M."/>
            <person name="Wang W."/>
            <person name="Sun X."/>
            <person name="Che Y."/>
            <person name="Guo L."/>
            <person name="Liu G."/>
            <person name="Guo L."/>
            <person name="Wang C."/>
            <person name="Yin W.B."/>
            <person name="Stadler M."/>
            <person name="Zhang X."/>
            <person name="Liu X."/>
        </authorList>
    </citation>
    <scope>NUCLEOTIDE SEQUENCE [LARGE SCALE GENOMIC DNA]</scope>
    <source>
        <strain evidence="2">W106-1 / CGMCC3.15140</strain>
    </source>
</reference>